<dbReference type="InterPro" id="IPR013087">
    <property type="entry name" value="Znf_C2H2_type"/>
</dbReference>
<proteinExistence type="predicted"/>
<sequence>MINPSSTYECIENHCTQAFPNLDSFKKHVMRKHLKDTSKKLTPVVKNINNTEIPEHINKITNSDSIEPDIFQNVLPVTECGNEFDSEHFSVDNAIHLVYQSAINFTMLLHNNNNFSRKDVVNIQKEVSHSLIKPITDLLTNFVNYKIKDPLLLSSFHTLISAFSTPFKLCSSEYMLNKWLTNNNLYSDIHQFTINNEINLVSALGETTYSEQTTKGILMSIDFQFKSYFEHNDNLLKTLTHYDYLKKNSNGTDLEHFVQGTLWKEKIIPYNNKIVIPYFLYIDDFEVNNPLSSHSSCHSICAIYYSFPLSDQSKLTNIFIAALLKSVDVKNFGNDLCLKQLINHLNKLEVDGLPIKTSEGIKQVYFVLGLVVGDNLGLNCILEFSKSFSANYFCRFCKEKKCITQKACTENVLLLRNYHNYYEDINKNDFKQTGINKEPILHQLTSFHATKNYSIDLMHDIYEGICHYNMCHIIKYYTDSVKIFSLQTLNLRKKNFNYGSTEIGNVSPDIQLHNIQNFHLKMTAREMMTFLHFFSLIIGDLVPDDDPVWLFYLNCLEIVDILLSNQIKNNSIIRLEQLIKKHHLDYVLLFQDTLKPKHHILLHYPLVIRQSGPPKHFWCFRYEAKHKNLKTYARNISSRKNITMSLAKKYQYKYAFNIMNSKNNINIELNEKYIIISNDIEFLQRVFGFPSDNLLSYSQIEYKGTTYKIGYFLTNFVEEVCLYEIMEIIIEKKNLTVRFVVNQIEIDCYCPHLKSYKVNNDKNIILKTVLNPENCSGPPININILINGDLMMMIMDDMENDDVLLNYTEFQHETANIILDIDKQRSTINQMTLSIPNMSNDEYQCIDTEVMKYINCTHIRILLVNFPIGIQIKFEKYIQDYQNKEVEQHQISSIKPKSIPVSTTQNIVPTNENIFDLSQILTKSSQDLASQISNAIITSFPTEIKDVYFLKDVTCKAPKGKVYVKYFNTMKKLKNGGLKSGNKNTSEVKKIIYRSEDLLNSSLNIEPDSEDMALSLLNDNDLSWPEIEVVWRKTINFRLQYIRNNDTASIFNKWVHYTKPMGYKLIEIDFGRMYSNFKNLNVKFVKTLPTLLSILHDRVKDSGSIALLRQLKESTDLCKNGETLTLLYLLHSLFLPTSKKVALDEQGKKSTIKYSIKDSQNSFIIIAPTAVELELILDKLKKQKNNIQPCILIVGSLLNPIQILIYFDDIKYKVFSAFKAVDICFKIFHVFNLEYPLQCNNVWLFLQIYYYEILTKYDRSCSLIRQICSELDANLMSLDSSG</sequence>
<evidence type="ECO:0000313" key="3">
    <source>
        <dbReference type="EMBL" id="KAF0724914.1"/>
    </source>
</evidence>
<dbReference type="EMBL" id="VUJU01008854">
    <property type="protein sequence ID" value="KAF0724914.1"/>
    <property type="molecule type" value="Genomic_DNA"/>
</dbReference>
<accession>A0A6G0WCA9</accession>
<reference evidence="3 4" key="1">
    <citation type="submission" date="2019-08" db="EMBL/GenBank/DDBJ databases">
        <title>Whole genome of Aphis craccivora.</title>
        <authorList>
            <person name="Voronova N.V."/>
            <person name="Shulinski R.S."/>
            <person name="Bandarenka Y.V."/>
            <person name="Zhorov D.G."/>
            <person name="Warner D."/>
        </authorList>
    </citation>
    <scope>NUCLEOTIDE SEQUENCE [LARGE SCALE GENOMIC DNA]</scope>
    <source>
        <strain evidence="3">180601</strain>
        <tissue evidence="3">Whole Body</tissue>
    </source>
</reference>
<dbReference type="PROSITE" id="PS50157">
    <property type="entry name" value="ZINC_FINGER_C2H2_2"/>
    <property type="match status" value="1"/>
</dbReference>
<dbReference type="OrthoDB" id="7961282at2759"/>
<organism evidence="3 4">
    <name type="scientific">Aphis craccivora</name>
    <name type="common">Cowpea aphid</name>
    <dbReference type="NCBI Taxonomy" id="307492"/>
    <lineage>
        <taxon>Eukaryota</taxon>
        <taxon>Metazoa</taxon>
        <taxon>Ecdysozoa</taxon>
        <taxon>Arthropoda</taxon>
        <taxon>Hexapoda</taxon>
        <taxon>Insecta</taxon>
        <taxon>Pterygota</taxon>
        <taxon>Neoptera</taxon>
        <taxon>Paraneoptera</taxon>
        <taxon>Hemiptera</taxon>
        <taxon>Sternorrhyncha</taxon>
        <taxon>Aphidomorpha</taxon>
        <taxon>Aphidoidea</taxon>
        <taxon>Aphididae</taxon>
        <taxon>Aphidini</taxon>
        <taxon>Aphis</taxon>
        <taxon>Aphis</taxon>
    </lineage>
</organism>
<dbReference type="Proteomes" id="UP000478052">
    <property type="component" value="Unassembled WGS sequence"/>
</dbReference>
<evidence type="ECO:0000256" key="1">
    <source>
        <dbReference type="PROSITE-ProRule" id="PRU00042"/>
    </source>
</evidence>
<dbReference type="GO" id="GO:0008270">
    <property type="term" value="F:zinc ion binding"/>
    <property type="evidence" value="ECO:0007669"/>
    <property type="project" value="UniProtKB-KW"/>
</dbReference>
<evidence type="ECO:0000313" key="4">
    <source>
        <dbReference type="Proteomes" id="UP000478052"/>
    </source>
</evidence>
<keyword evidence="4" id="KW-1185">Reference proteome</keyword>
<evidence type="ECO:0000259" key="2">
    <source>
        <dbReference type="PROSITE" id="PS50157"/>
    </source>
</evidence>
<keyword evidence="1" id="KW-0479">Metal-binding</keyword>
<protein>
    <submittedName>
        <fullName evidence="3">C2H2-type domain-containing protein</fullName>
    </submittedName>
</protein>
<dbReference type="PROSITE" id="PS00028">
    <property type="entry name" value="ZINC_FINGER_C2H2_1"/>
    <property type="match status" value="1"/>
</dbReference>
<comment type="caution">
    <text evidence="3">The sequence shown here is derived from an EMBL/GenBank/DDBJ whole genome shotgun (WGS) entry which is preliminary data.</text>
</comment>
<name>A0A6G0WCA9_APHCR</name>
<keyword evidence="1" id="KW-0863">Zinc-finger</keyword>
<keyword evidence="1" id="KW-0862">Zinc</keyword>
<feature type="domain" description="C2H2-type" evidence="2">
    <location>
        <begin position="8"/>
        <end position="38"/>
    </location>
</feature>
<gene>
    <name evidence="3" type="ORF">FWK35_00030256</name>
</gene>